<keyword evidence="1" id="KW-0479">Metal-binding</keyword>
<keyword evidence="1" id="KW-0863">Zinc-finger</keyword>
<organism evidence="3 4">
    <name type="scientific">Mytilus coruscus</name>
    <name type="common">Sea mussel</name>
    <dbReference type="NCBI Taxonomy" id="42192"/>
    <lineage>
        <taxon>Eukaryota</taxon>
        <taxon>Metazoa</taxon>
        <taxon>Spiralia</taxon>
        <taxon>Lophotrochozoa</taxon>
        <taxon>Mollusca</taxon>
        <taxon>Bivalvia</taxon>
        <taxon>Autobranchia</taxon>
        <taxon>Pteriomorphia</taxon>
        <taxon>Mytilida</taxon>
        <taxon>Mytiloidea</taxon>
        <taxon>Mytilidae</taxon>
        <taxon>Mytilinae</taxon>
        <taxon>Mytilus</taxon>
    </lineage>
</organism>
<dbReference type="PANTHER" id="PTHR25462:SF296">
    <property type="entry name" value="MEIOTIC P26, ISOFORM F"/>
    <property type="match status" value="1"/>
</dbReference>
<dbReference type="SMART" id="SM00336">
    <property type="entry name" value="BBOX"/>
    <property type="match status" value="1"/>
</dbReference>
<evidence type="ECO:0000259" key="2">
    <source>
        <dbReference type="PROSITE" id="PS50119"/>
    </source>
</evidence>
<proteinExistence type="predicted"/>
<evidence type="ECO:0000313" key="3">
    <source>
        <dbReference type="EMBL" id="CAC5414546.1"/>
    </source>
</evidence>
<protein>
    <recommendedName>
        <fullName evidence="2">B box-type domain-containing protein</fullName>
    </recommendedName>
</protein>
<dbReference type="Proteomes" id="UP000507470">
    <property type="component" value="Unassembled WGS sequence"/>
</dbReference>
<evidence type="ECO:0000313" key="4">
    <source>
        <dbReference type="Proteomes" id="UP000507470"/>
    </source>
</evidence>
<dbReference type="EMBL" id="CACVKT020008350">
    <property type="protein sequence ID" value="CAC5414546.1"/>
    <property type="molecule type" value="Genomic_DNA"/>
</dbReference>
<dbReference type="InterPro" id="IPR000315">
    <property type="entry name" value="Znf_B-box"/>
</dbReference>
<evidence type="ECO:0000256" key="1">
    <source>
        <dbReference type="PROSITE-ProRule" id="PRU00024"/>
    </source>
</evidence>
<feature type="domain" description="B box-type" evidence="2">
    <location>
        <begin position="111"/>
        <end position="151"/>
    </location>
</feature>
<gene>
    <name evidence="3" type="ORF">MCOR_47323</name>
</gene>
<keyword evidence="4" id="KW-1185">Reference proteome</keyword>
<sequence length="660" mass="73439">MTNSSVVLESTQDSSVVLESTQDSSVVLESTQDSSVVLESTQDSSVVLESTQDSSVVLESKQDSSVVLESTQDSSVVLVLHRLDSGAGIYTRLVSGAGIYTRLNSESATSDTSLFCQGHNESYVFVCDECQVPVCKICTVKSHKGHSMADIEETVSKKKKKFLAYLNSTLNTDEVLELENSANQIGQYEVMLNESVNSTVESIQRGGEMIKMSVDKVVDQMIQELNTKSSNQKVLLNEAVKKTNDAKEFTKSLRCKEAEIRTSKDTIGLLLEMKSLECSFGKIKVPYIPTPLTFKYTKSMAKEDDIRALMGKVEIKVRHVFVDEEDVLSGTVFESVLSHGKTLRNEICMLEGKLKTLKNQNDTQALILFYKNQMMNELSRSDIPKIVRVFIEIKSNRRPFVMSSIEELNMHVPGLVLAVTKDRPEADVVIIDNVELPNNIYISWFKSGSHYAAEITLGQNFKGTSKLKQAASMLAILQGIGFHHEMTRLYSTLAKSKVQDKNENQIIKRFDPYSILLLGSINLIEKGVWTFQIEDQNIEGLSELDKVVLNLLFPPCITNDYKPKVSKETGFLYCGRRVMANHNHPATSRTNGHCGPDNGANCPSCRTIAEHTISKMQRLCTLGKFQGWSGMVYCNNSKKNCGPSYGKPCQSCYNNVLTAV</sequence>
<keyword evidence="1" id="KW-0862">Zinc</keyword>
<name>A0A6J8E366_MYTCO</name>
<accession>A0A6J8E366</accession>
<dbReference type="PANTHER" id="PTHR25462">
    <property type="entry name" value="BONUS, ISOFORM C-RELATED"/>
    <property type="match status" value="1"/>
</dbReference>
<dbReference type="OrthoDB" id="6049392at2759"/>
<dbReference type="SUPFAM" id="SSF57845">
    <property type="entry name" value="B-box zinc-binding domain"/>
    <property type="match status" value="1"/>
</dbReference>
<dbReference type="Pfam" id="PF00643">
    <property type="entry name" value="zf-B_box"/>
    <property type="match status" value="1"/>
</dbReference>
<dbReference type="Gene3D" id="3.30.160.60">
    <property type="entry name" value="Classic Zinc Finger"/>
    <property type="match status" value="1"/>
</dbReference>
<dbReference type="GO" id="GO:0008270">
    <property type="term" value="F:zinc ion binding"/>
    <property type="evidence" value="ECO:0007669"/>
    <property type="project" value="UniProtKB-KW"/>
</dbReference>
<dbReference type="PROSITE" id="PS50119">
    <property type="entry name" value="ZF_BBOX"/>
    <property type="match status" value="1"/>
</dbReference>
<reference evidence="3 4" key="1">
    <citation type="submission" date="2020-06" db="EMBL/GenBank/DDBJ databases">
        <authorList>
            <person name="Li R."/>
            <person name="Bekaert M."/>
        </authorList>
    </citation>
    <scope>NUCLEOTIDE SEQUENCE [LARGE SCALE GENOMIC DNA]</scope>
    <source>
        <strain evidence="4">wild</strain>
    </source>
</reference>
<dbReference type="InterPro" id="IPR047153">
    <property type="entry name" value="TRIM45/56/19-like"/>
</dbReference>
<dbReference type="AlphaFoldDB" id="A0A6J8E366"/>